<name>A0A937XJY2_UNCW3</name>
<evidence type="ECO:0000313" key="3">
    <source>
        <dbReference type="Proteomes" id="UP000779900"/>
    </source>
</evidence>
<dbReference type="PANTHER" id="PTHR43586:SF15">
    <property type="entry name" value="BLR3095 PROTEIN"/>
    <property type="match status" value="1"/>
</dbReference>
<dbReference type="EMBL" id="VGIR01000092">
    <property type="protein sequence ID" value="MBM3332485.1"/>
    <property type="molecule type" value="Genomic_DNA"/>
</dbReference>
<comment type="caution">
    <text evidence="2">The sequence shown here is derived from an EMBL/GenBank/DDBJ whole genome shotgun (WGS) entry which is preliminary data.</text>
</comment>
<organism evidence="2 3">
    <name type="scientific">candidate division WOR-3 bacterium</name>
    <dbReference type="NCBI Taxonomy" id="2052148"/>
    <lineage>
        <taxon>Bacteria</taxon>
        <taxon>Bacteria division WOR-3</taxon>
    </lineage>
</organism>
<dbReference type="PANTHER" id="PTHR43586">
    <property type="entry name" value="CYSTEINE DESULFURASE"/>
    <property type="match status" value="1"/>
</dbReference>
<accession>A0A937XJY2</accession>
<sequence length="395" mass="43926">MTDARLKAFRELFPVTRRYVYLNHASNGSLATPVVQAMQGYIERCSLHGEVPYPEAEAVVEDCREKAARLMGVRADEIAFVKSTSAGAIIAIGSIEWGPGDNLVMMKDAFPTNTYPFHYLLPHVEKRYVTSGELAQGPECIYRLVDRHTRAIAIDWVHFLNGVRADIGAIARFCRTRAIYVLIDAMQGLGAVDQSFGELGIDFVYTGGGKWLLGPQGSGILYVNAAILTKLKPANLGWLSAQWEGFNDIYTRKPMKPGASRFEEGTKNYIGIYGLRESLRILLDAGRSEVAERVRAHVQLLRRRLGERGFETLTPADQQRHAGVVDACKPGADMAALFARLKEQGFILSLRENRLRIAPHFYNTEDEIERFCAALQEQRTGASRGSGVRPEPPNP</sequence>
<dbReference type="AlphaFoldDB" id="A0A937XJY2"/>
<dbReference type="InterPro" id="IPR015422">
    <property type="entry name" value="PyrdxlP-dep_Trfase_small"/>
</dbReference>
<dbReference type="Gene3D" id="3.90.1150.10">
    <property type="entry name" value="Aspartate Aminotransferase, domain 1"/>
    <property type="match status" value="1"/>
</dbReference>
<dbReference type="GO" id="GO:0008483">
    <property type="term" value="F:transaminase activity"/>
    <property type="evidence" value="ECO:0007669"/>
    <property type="project" value="UniProtKB-KW"/>
</dbReference>
<keyword evidence="2" id="KW-0808">Transferase</keyword>
<dbReference type="InterPro" id="IPR015421">
    <property type="entry name" value="PyrdxlP-dep_Trfase_major"/>
</dbReference>
<protein>
    <submittedName>
        <fullName evidence="2">Aminotransferase class V-fold PLP-dependent enzyme</fullName>
    </submittedName>
</protein>
<dbReference type="Proteomes" id="UP000779900">
    <property type="component" value="Unassembled WGS sequence"/>
</dbReference>
<feature type="domain" description="Aminotransferase class V" evidence="1">
    <location>
        <begin position="20"/>
        <end position="348"/>
    </location>
</feature>
<keyword evidence="2" id="KW-0032">Aminotransferase</keyword>
<gene>
    <name evidence="2" type="ORF">FJY68_11670</name>
</gene>
<dbReference type="InterPro" id="IPR015424">
    <property type="entry name" value="PyrdxlP-dep_Trfase"/>
</dbReference>
<proteinExistence type="predicted"/>
<dbReference type="Pfam" id="PF00266">
    <property type="entry name" value="Aminotran_5"/>
    <property type="match status" value="1"/>
</dbReference>
<evidence type="ECO:0000313" key="2">
    <source>
        <dbReference type="EMBL" id="MBM3332485.1"/>
    </source>
</evidence>
<dbReference type="InterPro" id="IPR000192">
    <property type="entry name" value="Aminotrans_V_dom"/>
</dbReference>
<dbReference type="SUPFAM" id="SSF53383">
    <property type="entry name" value="PLP-dependent transferases"/>
    <property type="match status" value="1"/>
</dbReference>
<evidence type="ECO:0000259" key="1">
    <source>
        <dbReference type="Pfam" id="PF00266"/>
    </source>
</evidence>
<dbReference type="Gene3D" id="3.40.640.10">
    <property type="entry name" value="Type I PLP-dependent aspartate aminotransferase-like (Major domain)"/>
    <property type="match status" value="1"/>
</dbReference>
<reference evidence="2" key="1">
    <citation type="submission" date="2019-03" db="EMBL/GenBank/DDBJ databases">
        <title>Lake Tanganyika Metagenome-Assembled Genomes (MAGs).</title>
        <authorList>
            <person name="Tran P."/>
        </authorList>
    </citation>
    <scope>NUCLEOTIDE SEQUENCE</scope>
    <source>
        <strain evidence="2">K_DeepCast_150m_m2_040</strain>
    </source>
</reference>